<dbReference type="FunFam" id="2.70.150.10:FF:000002">
    <property type="entry name" value="Copper-transporting ATPase 1, putative"/>
    <property type="match status" value="1"/>
</dbReference>
<comment type="catalytic activity">
    <reaction evidence="10">
        <text>ATP + H2O = ADP + phosphate + H(+)</text>
        <dbReference type="Rhea" id="RHEA:13065"/>
        <dbReference type="ChEBI" id="CHEBI:15377"/>
        <dbReference type="ChEBI" id="CHEBI:15378"/>
        <dbReference type="ChEBI" id="CHEBI:30616"/>
        <dbReference type="ChEBI" id="CHEBI:43474"/>
        <dbReference type="ChEBI" id="CHEBI:456216"/>
    </reaction>
</comment>
<dbReference type="SUPFAM" id="SSF56784">
    <property type="entry name" value="HAD-like"/>
    <property type="match status" value="1"/>
</dbReference>
<dbReference type="InterPro" id="IPR044492">
    <property type="entry name" value="P_typ_ATPase_HD_dom"/>
</dbReference>
<dbReference type="PROSITE" id="PS01229">
    <property type="entry name" value="COF_2"/>
    <property type="match status" value="1"/>
</dbReference>
<dbReference type="GO" id="GO:0005507">
    <property type="term" value="F:copper ion binding"/>
    <property type="evidence" value="ECO:0007669"/>
    <property type="project" value="TreeGrafter"/>
</dbReference>
<keyword evidence="3 12" id="KW-0812">Transmembrane</keyword>
<feature type="transmembrane region" description="Helical" evidence="12">
    <location>
        <begin position="716"/>
        <end position="732"/>
    </location>
</feature>
<organism evidence="15 16">
    <name type="scientific">Streptomyces angustmyceticus</name>
    <dbReference type="NCBI Taxonomy" id="285578"/>
    <lineage>
        <taxon>Bacteria</taxon>
        <taxon>Bacillati</taxon>
        <taxon>Actinomycetota</taxon>
        <taxon>Actinomycetes</taxon>
        <taxon>Kitasatosporales</taxon>
        <taxon>Streptomycetaceae</taxon>
        <taxon>Streptomyces</taxon>
    </lineage>
</organism>
<name>A0A5J4LGC6_9ACTN</name>
<dbReference type="SFLD" id="SFLDS00003">
    <property type="entry name" value="Haloacid_Dehalogenase"/>
    <property type="match status" value="1"/>
</dbReference>
<dbReference type="RefSeq" id="WP_086721757.1">
    <property type="nucleotide sequence ID" value="NZ_BLAG01000008.1"/>
</dbReference>
<dbReference type="InterPro" id="IPR027256">
    <property type="entry name" value="P-typ_ATPase_IB"/>
</dbReference>
<dbReference type="PANTHER" id="PTHR43520:SF8">
    <property type="entry name" value="P-TYPE CU(+) TRANSPORTER"/>
    <property type="match status" value="1"/>
</dbReference>
<dbReference type="EMBL" id="BLAG01000008">
    <property type="protein sequence ID" value="GES30536.1"/>
    <property type="molecule type" value="Genomic_DNA"/>
</dbReference>
<keyword evidence="6 12" id="KW-0067">ATP-binding</keyword>
<feature type="transmembrane region" description="Helical" evidence="12">
    <location>
        <begin position="214"/>
        <end position="232"/>
    </location>
</feature>
<keyword evidence="12" id="KW-1003">Cell membrane</keyword>
<keyword evidence="5 12" id="KW-0547">Nucleotide-binding</keyword>
<feature type="transmembrane region" description="Helical" evidence="12">
    <location>
        <begin position="110"/>
        <end position="128"/>
    </location>
</feature>
<evidence type="ECO:0000313" key="16">
    <source>
        <dbReference type="Proteomes" id="UP000325598"/>
    </source>
</evidence>
<dbReference type="PROSITE" id="PS00154">
    <property type="entry name" value="ATPASE_E1_E2"/>
    <property type="match status" value="1"/>
</dbReference>
<dbReference type="SUPFAM" id="SSF81665">
    <property type="entry name" value="Calcium ATPase, transmembrane domain M"/>
    <property type="match status" value="1"/>
</dbReference>
<dbReference type="Gene3D" id="3.40.50.1000">
    <property type="entry name" value="HAD superfamily/HAD-like"/>
    <property type="match status" value="1"/>
</dbReference>
<dbReference type="InterPro" id="IPR059000">
    <property type="entry name" value="ATPase_P-type_domA"/>
</dbReference>
<dbReference type="Gene3D" id="3.40.1110.10">
    <property type="entry name" value="Calcium-transporting ATPase, cytoplasmic domain N"/>
    <property type="match status" value="1"/>
</dbReference>
<evidence type="ECO:0000256" key="7">
    <source>
        <dbReference type="ARBA" id="ARBA00022967"/>
    </source>
</evidence>
<dbReference type="GO" id="GO:0055070">
    <property type="term" value="P:copper ion homeostasis"/>
    <property type="evidence" value="ECO:0007669"/>
    <property type="project" value="TreeGrafter"/>
</dbReference>
<evidence type="ECO:0000256" key="6">
    <source>
        <dbReference type="ARBA" id="ARBA00022840"/>
    </source>
</evidence>
<dbReference type="GO" id="GO:0043682">
    <property type="term" value="F:P-type divalent copper transporter activity"/>
    <property type="evidence" value="ECO:0007669"/>
    <property type="project" value="TreeGrafter"/>
</dbReference>
<feature type="transmembrane region" description="Helical" evidence="12">
    <location>
        <begin position="366"/>
        <end position="388"/>
    </location>
</feature>
<keyword evidence="8 12" id="KW-1133">Transmembrane helix</keyword>
<accession>A0A5J4LGC6</accession>
<keyword evidence="9 12" id="KW-0472">Membrane</keyword>
<evidence type="ECO:0000256" key="11">
    <source>
        <dbReference type="ARBA" id="ARBA00074171"/>
    </source>
</evidence>
<gene>
    <name evidence="15" type="ORF">San01_30230</name>
</gene>
<dbReference type="GO" id="GO:0016887">
    <property type="term" value="F:ATP hydrolysis activity"/>
    <property type="evidence" value="ECO:0007669"/>
    <property type="project" value="InterPro"/>
</dbReference>
<evidence type="ECO:0000256" key="10">
    <source>
        <dbReference type="ARBA" id="ARBA00049360"/>
    </source>
</evidence>
<feature type="transmembrane region" description="Helical" evidence="12">
    <location>
        <begin position="394"/>
        <end position="415"/>
    </location>
</feature>
<feature type="transmembrane region" description="Helical" evidence="12">
    <location>
        <begin position="171"/>
        <end position="194"/>
    </location>
</feature>
<evidence type="ECO:0000256" key="13">
    <source>
        <dbReference type="SAM" id="MobiDB-lite"/>
    </source>
</evidence>
<dbReference type="InterPro" id="IPR018303">
    <property type="entry name" value="ATPase_P-typ_P_site"/>
</dbReference>
<dbReference type="GeneID" id="96751551"/>
<evidence type="ECO:0000256" key="1">
    <source>
        <dbReference type="ARBA" id="ARBA00004651"/>
    </source>
</evidence>
<dbReference type="AlphaFoldDB" id="A0A5J4LGC6"/>
<feature type="transmembrane region" description="Helical" evidence="12">
    <location>
        <begin position="134"/>
        <end position="151"/>
    </location>
</feature>
<dbReference type="OrthoDB" id="7059309at2"/>
<protein>
    <recommendedName>
        <fullName evidence="11">Cation-transporting P-type ATPase B</fullName>
    </recommendedName>
</protein>
<dbReference type="SFLD" id="SFLDF00027">
    <property type="entry name" value="p-type_atpase"/>
    <property type="match status" value="1"/>
</dbReference>
<dbReference type="InterPro" id="IPR001757">
    <property type="entry name" value="P_typ_ATPase"/>
</dbReference>
<dbReference type="InterPro" id="IPR036163">
    <property type="entry name" value="HMA_dom_sf"/>
</dbReference>
<feature type="domain" description="HMA" evidence="14">
    <location>
        <begin position="8"/>
        <end position="74"/>
    </location>
</feature>
<dbReference type="InterPro" id="IPR023214">
    <property type="entry name" value="HAD_sf"/>
</dbReference>
<dbReference type="InterPro" id="IPR017969">
    <property type="entry name" value="Heavy-metal-associated_CS"/>
</dbReference>
<comment type="subcellular location">
    <subcellularLocation>
        <location evidence="1">Cell membrane</location>
        <topology evidence="1">Multi-pass membrane protein</topology>
    </subcellularLocation>
</comment>
<keyword evidence="7" id="KW-1278">Translocase</keyword>
<dbReference type="InterPro" id="IPR023299">
    <property type="entry name" value="ATPase_P-typ_cyto_dom_N"/>
</dbReference>
<dbReference type="InterPro" id="IPR008250">
    <property type="entry name" value="ATPase_P-typ_transduc_dom_A_sf"/>
</dbReference>
<evidence type="ECO:0000256" key="5">
    <source>
        <dbReference type="ARBA" id="ARBA00022741"/>
    </source>
</evidence>
<evidence type="ECO:0000256" key="9">
    <source>
        <dbReference type="ARBA" id="ARBA00023136"/>
    </source>
</evidence>
<dbReference type="NCBIfam" id="TIGR01525">
    <property type="entry name" value="ATPase-IB_hvy"/>
    <property type="match status" value="1"/>
</dbReference>
<reference evidence="15 16" key="1">
    <citation type="submission" date="2019-10" db="EMBL/GenBank/DDBJ databases">
        <title>Whole genome shotgun sequence of Streptomyces angustmyceticus NBRC 3934.</title>
        <authorList>
            <person name="Hosoyama A."/>
            <person name="Ichikawa N."/>
            <person name="Kimura A."/>
            <person name="Kitahashi Y."/>
            <person name="Komaki H."/>
            <person name="Uohara A."/>
        </authorList>
    </citation>
    <scope>NUCLEOTIDE SEQUENCE [LARGE SCALE GENOMIC DNA]</scope>
    <source>
        <strain evidence="15 16">NBRC 3934</strain>
    </source>
</reference>
<dbReference type="SUPFAM" id="SSF81653">
    <property type="entry name" value="Calcium ATPase, transduction domain A"/>
    <property type="match status" value="1"/>
</dbReference>
<proteinExistence type="inferred from homology"/>
<dbReference type="Proteomes" id="UP000325598">
    <property type="component" value="Unassembled WGS sequence"/>
</dbReference>
<feature type="transmembrane region" description="Helical" evidence="12">
    <location>
        <begin position="738"/>
        <end position="756"/>
    </location>
</feature>
<dbReference type="InterPro" id="IPR036412">
    <property type="entry name" value="HAD-like_sf"/>
</dbReference>
<dbReference type="Gene3D" id="3.30.70.100">
    <property type="match status" value="1"/>
</dbReference>
<dbReference type="Gene3D" id="2.70.150.10">
    <property type="entry name" value="Calcium-transporting ATPase, cytoplasmic transduction domain A"/>
    <property type="match status" value="1"/>
</dbReference>
<dbReference type="Pfam" id="PF00403">
    <property type="entry name" value="HMA"/>
    <property type="match status" value="1"/>
</dbReference>
<comment type="caution">
    <text evidence="15">The sequence shown here is derived from an EMBL/GenBank/DDBJ whole genome shotgun (WGS) entry which is preliminary data.</text>
</comment>
<dbReference type="PROSITE" id="PS01047">
    <property type="entry name" value="HMA_1"/>
    <property type="match status" value="1"/>
</dbReference>
<evidence type="ECO:0000313" key="15">
    <source>
        <dbReference type="EMBL" id="GES30536.1"/>
    </source>
</evidence>
<dbReference type="InterPro" id="IPR006121">
    <property type="entry name" value="HMA_dom"/>
</dbReference>
<evidence type="ECO:0000256" key="8">
    <source>
        <dbReference type="ARBA" id="ARBA00022989"/>
    </source>
</evidence>
<evidence type="ECO:0000256" key="2">
    <source>
        <dbReference type="ARBA" id="ARBA00006024"/>
    </source>
</evidence>
<evidence type="ECO:0000256" key="4">
    <source>
        <dbReference type="ARBA" id="ARBA00022723"/>
    </source>
</evidence>
<dbReference type="Pfam" id="PF00702">
    <property type="entry name" value="Hydrolase"/>
    <property type="match status" value="1"/>
</dbReference>
<feature type="region of interest" description="Disordered" evidence="13">
    <location>
        <begin position="72"/>
        <end position="99"/>
    </location>
</feature>
<dbReference type="Pfam" id="PF00122">
    <property type="entry name" value="E1-E2_ATPase"/>
    <property type="match status" value="1"/>
</dbReference>
<dbReference type="InterPro" id="IPR023298">
    <property type="entry name" value="ATPase_P-typ_TM_dom_sf"/>
</dbReference>
<dbReference type="FunFam" id="3.30.70.100:FF:000005">
    <property type="entry name" value="Copper-exporting P-type ATPase A"/>
    <property type="match status" value="1"/>
</dbReference>
<dbReference type="CDD" id="cd02094">
    <property type="entry name" value="P-type_ATPase_Cu-like"/>
    <property type="match status" value="1"/>
</dbReference>
<dbReference type="PROSITE" id="PS50846">
    <property type="entry name" value="HMA_2"/>
    <property type="match status" value="1"/>
</dbReference>
<evidence type="ECO:0000256" key="3">
    <source>
        <dbReference type="ARBA" id="ARBA00022692"/>
    </source>
</evidence>
<dbReference type="SFLD" id="SFLDG00002">
    <property type="entry name" value="C1.7:_P-type_atpase_like"/>
    <property type="match status" value="1"/>
</dbReference>
<dbReference type="PANTHER" id="PTHR43520">
    <property type="entry name" value="ATP7, ISOFORM B"/>
    <property type="match status" value="1"/>
</dbReference>
<dbReference type="GO" id="GO:0005886">
    <property type="term" value="C:plasma membrane"/>
    <property type="evidence" value="ECO:0007669"/>
    <property type="project" value="UniProtKB-SubCell"/>
</dbReference>
<dbReference type="NCBIfam" id="TIGR01494">
    <property type="entry name" value="ATPase_P-type"/>
    <property type="match status" value="2"/>
</dbReference>
<comment type="similarity">
    <text evidence="2 12">Belongs to the cation transport ATPase (P-type) (TC 3.A.3) family. Type IB subfamily.</text>
</comment>
<evidence type="ECO:0000256" key="12">
    <source>
        <dbReference type="RuleBase" id="RU362081"/>
    </source>
</evidence>
<evidence type="ECO:0000259" key="14">
    <source>
        <dbReference type="PROSITE" id="PS50846"/>
    </source>
</evidence>
<dbReference type="GO" id="GO:0005524">
    <property type="term" value="F:ATP binding"/>
    <property type="evidence" value="ECO:0007669"/>
    <property type="project" value="UniProtKB-UniRule"/>
</dbReference>
<dbReference type="PRINTS" id="PR00119">
    <property type="entry name" value="CATATPASE"/>
</dbReference>
<keyword evidence="4 12" id="KW-0479">Metal-binding</keyword>
<dbReference type="SUPFAM" id="SSF55008">
    <property type="entry name" value="HMA, heavy metal-associated domain"/>
    <property type="match status" value="1"/>
</dbReference>
<sequence>MATAVGEHGVELEIGGMTCASCAARIEKKLNRMEGVTATVNYATEKAQVTVAGGSGVEAADLIATVERTGYTAALPRPAPEPETGTEDGGTEDGGTADGADALAPLRQRLLISLALSVPVVLMAMVPPLQFTNWQWLSLTLAAPVVAYGAWPFHRAAWTNLRHGSATMDTLISMGTLAALGWSVWALFFGTAGMPGMTHPFELTIARTDGSGSIYLEAAAGVTTFILTGRYVEARAKRKAGAALRALLELGAKDVAVLRDGREVRVPVAALKPGDRFAVRPGEKIATDGTVLEGASAVDASMLTGESVPVEVSPGDTVTGATVNAGGRLVVEATRVGADTQLARMARLVEDAQNGKAAAQRLADRISAVFVPLVIVLALGTLACWLATGAGAVAAFTAAVAVLIIACPCALGLATPTALMVGTGRGAQLGILLKGPEVLESTRRVDTVVLDKTGTVTTGVMTLTGVHLADGVPERTALRLAGALEHASEHPVARAIAAGAAQRTGDGGAGADTLPAVEDFANVPGLGVRGVVEGHRVLVGRAQLLHQAGQRLPSGLADAKAAAEAEGRTAVTVGWDGAARAVLVVSDAVKPTSAEAVRRLRDLGLTPVLLTGDNRAVAAAVAAEVGIDEVIAEVLPEDKVAVVERLQSEGRSVAMVGDGVNDAAALARADLGLAMGTGTDAAIEAGDLTLVRGDLRVAADAIRLARATLGTIRTNLFWAFGYNVAALPLAAAGLLNPMIAGAAMAFSSVFVVGNSLRLRRFRAQAG</sequence>
<keyword evidence="16" id="KW-1185">Reference proteome</keyword>
<dbReference type="PRINTS" id="PR00120">
    <property type="entry name" value="HATPASE"/>
</dbReference>
<dbReference type="CDD" id="cd00371">
    <property type="entry name" value="HMA"/>
    <property type="match status" value="1"/>
</dbReference>